<proteinExistence type="predicted"/>
<gene>
    <name evidence="2" type="ORF">DC094_09885</name>
</gene>
<dbReference type="RefSeq" id="WP_116686942.1">
    <property type="nucleotide sequence ID" value="NZ_CAWNYD010000003.1"/>
</dbReference>
<dbReference type="AlphaFoldDB" id="A0A2V1H2T3"/>
<name>A0A2V1H2T3_9GAMM</name>
<evidence type="ECO:0000313" key="2">
    <source>
        <dbReference type="EMBL" id="PVZ69607.1"/>
    </source>
</evidence>
<dbReference type="OrthoDB" id="9813903at2"/>
<dbReference type="Proteomes" id="UP000244906">
    <property type="component" value="Unassembled WGS sequence"/>
</dbReference>
<reference evidence="2 3" key="1">
    <citation type="submission" date="2018-04" db="EMBL/GenBank/DDBJ databases">
        <title>Thalassorhabdus spongiae gen. nov., sp. nov., isolated from a marine sponge in South-West Iceland.</title>
        <authorList>
            <person name="Knobloch S."/>
            <person name="Daussin A."/>
            <person name="Johannsson R."/>
            <person name="Marteinsson V.T."/>
        </authorList>
    </citation>
    <scope>NUCLEOTIDE SEQUENCE [LARGE SCALE GENOMIC DNA]</scope>
    <source>
        <strain evidence="2 3">Hp12</strain>
    </source>
</reference>
<dbReference type="InterPro" id="IPR003018">
    <property type="entry name" value="GAF"/>
</dbReference>
<sequence>MPPLIKHRQYWQAEVDGLAITTGLHSILIMESLPDTMKVIVANSAQSIYSQDDQGSKSAQEGCHNLYCERVVNTGTPLFVADTSVDKEWQGNEDLVKFGLGTYYGVPLRQEGKVVGTVCALHPESFDFEAGSTSAKDRILALQAKIESDLAH</sequence>
<evidence type="ECO:0000313" key="3">
    <source>
        <dbReference type="Proteomes" id="UP000244906"/>
    </source>
</evidence>
<dbReference type="Gene3D" id="3.30.450.40">
    <property type="match status" value="1"/>
</dbReference>
<protein>
    <submittedName>
        <fullName evidence="2">GAF domain-containing protein</fullName>
    </submittedName>
</protein>
<dbReference type="InterPro" id="IPR029016">
    <property type="entry name" value="GAF-like_dom_sf"/>
</dbReference>
<dbReference type="Pfam" id="PF01590">
    <property type="entry name" value="GAF"/>
    <property type="match status" value="1"/>
</dbReference>
<feature type="domain" description="GAF" evidence="1">
    <location>
        <begin position="14"/>
        <end position="127"/>
    </location>
</feature>
<comment type="caution">
    <text evidence="2">The sequence shown here is derived from an EMBL/GenBank/DDBJ whole genome shotgun (WGS) entry which is preliminary data.</text>
</comment>
<accession>A0A2V1H2T3</accession>
<evidence type="ECO:0000259" key="1">
    <source>
        <dbReference type="Pfam" id="PF01590"/>
    </source>
</evidence>
<organism evidence="2 3">
    <name type="scientific">Pelagibaculum spongiae</name>
    <dbReference type="NCBI Taxonomy" id="2080658"/>
    <lineage>
        <taxon>Bacteria</taxon>
        <taxon>Pseudomonadati</taxon>
        <taxon>Pseudomonadota</taxon>
        <taxon>Gammaproteobacteria</taxon>
        <taxon>Oceanospirillales</taxon>
        <taxon>Pelagibaculum</taxon>
    </lineage>
</organism>
<keyword evidence="3" id="KW-1185">Reference proteome</keyword>
<dbReference type="SUPFAM" id="SSF55781">
    <property type="entry name" value="GAF domain-like"/>
    <property type="match status" value="1"/>
</dbReference>
<dbReference type="EMBL" id="QDDL01000003">
    <property type="protein sequence ID" value="PVZ69607.1"/>
    <property type="molecule type" value="Genomic_DNA"/>
</dbReference>